<dbReference type="Pfam" id="PF05922">
    <property type="entry name" value="Inhibitor_I9"/>
    <property type="match status" value="1"/>
</dbReference>
<evidence type="ECO:0000256" key="2">
    <source>
        <dbReference type="ARBA" id="ARBA00022670"/>
    </source>
</evidence>
<dbReference type="OrthoDB" id="10256524at2759"/>
<gene>
    <name evidence="11" type="ORF">PHJA_001915800</name>
</gene>
<keyword evidence="2 11" id="KW-0645">Protease</keyword>
<keyword evidence="12" id="KW-1185">Reference proteome</keyword>
<evidence type="ECO:0000256" key="4">
    <source>
        <dbReference type="ARBA" id="ARBA00022801"/>
    </source>
</evidence>
<comment type="caution">
    <text evidence="11">The sequence shown here is derived from an EMBL/GenBank/DDBJ whole genome shotgun (WGS) entry which is preliminary data.</text>
</comment>
<evidence type="ECO:0000256" key="1">
    <source>
        <dbReference type="ARBA" id="ARBA00011073"/>
    </source>
</evidence>
<evidence type="ECO:0000256" key="6">
    <source>
        <dbReference type="ARBA" id="ARBA00023180"/>
    </source>
</evidence>
<dbReference type="InterPro" id="IPR003137">
    <property type="entry name" value="PA_domain"/>
</dbReference>
<dbReference type="GO" id="GO:0006508">
    <property type="term" value="P:proteolysis"/>
    <property type="evidence" value="ECO:0007669"/>
    <property type="project" value="UniProtKB-KW"/>
</dbReference>
<protein>
    <submittedName>
        <fullName evidence="11">Co(2)-response secreted protease</fullName>
    </submittedName>
</protein>
<dbReference type="Gene3D" id="3.40.50.200">
    <property type="entry name" value="Peptidase S8/S53 domain"/>
    <property type="match status" value="1"/>
</dbReference>
<dbReference type="InterPro" id="IPR000209">
    <property type="entry name" value="Peptidase_S8/S53_dom"/>
</dbReference>
<dbReference type="PROSITE" id="PS00137">
    <property type="entry name" value="SUBTILASE_HIS"/>
    <property type="match status" value="1"/>
</dbReference>
<evidence type="ECO:0000313" key="11">
    <source>
        <dbReference type="EMBL" id="GFP97717.1"/>
    </source>
</evidence>
<evidence type="ECO:0000259" key="8">
    <source>
        <dbReference type="Pfam" id="PF00082"/>
    </source>
</evidence>
<feature type="domain" description="Peptidase S8/S53" evidence="8">
    <location>
        <begin position="96"/>
        <end position="329"/>
    </location>
</feature>
<keyword evidence="3" id="KW-0732">Signal</keyword>
<dbReference type="AlphaFoldDB" id="A0A830CAD2"/>
<dbReference type="InterPro" id="IPR045051">
    <property type="entry name" value="SBT"/>
</dbReference>
<feature type="domain" description="PA" evidence="9">
    <location>
        <begin position="349"/>
        <end position="421"/>
    </location>
</feature>
<dbReference type="SUPFAM" id="SSF52743">
    <property type="entry name" value="Subtilisin-like"/>
    <property type="match status" value="1"/>
</dbReference>
<feature type="domain" description="Inhibitor I9" evidence="10">
    <location>
        <begin position="8"/>
        <end position="64"/>
    </location>
</feature>
<accession>A0A830CAD2</accession>
<comment type="similarity">
    <text evidence="1 7">Belongs to the peptidase S8 family.</text>
</comment>
<evidence type="ECO:0000259" key="9">
    <source>
        <dbReference type="Pfam" id="PF02225"/>
    </source>
</evidence>
<dbReference type="Pfam" id="PF02225">
    <property type="entry name" value="PA"/>
    <property type="match status" value="1"/>
</dbReference>
<dbReference type="PRINTS" id="PR00723">
    <property type="entry name" value="SUBTILISIN"/>
</dbReference>
<evidence type="ECO:0000256" key="3">
    <source>
        <dbReference type="ARBA" id="ARBA00022729"/>
    </source>
</evidence>
<name>A0A830CAD2_9LAMI</name>
<dbReference type="GO" id="GO:0004252">
    <property type="term" value="F:serine-type endopeptidase activity"/>
    <property type="evidence" value="ECO:0007669"/>
    <property type="project" value="InterPro"/>
</dbReference>
<dbReference type="FunFam" id="3.50.30.30:FF:000005">
    <property type="entry name" value="subtilisin-like protease SBT1.5"/>
    <property type="match status" value="1"/>
</dbReference>
<organism evidence="11 12">
    <name type="scientific">Phtheirospermum japonicum</name>
    <dbReference type="NCBI Taxonomy" id="374723"/>
    <lineage>
        <taxon>Eukaryota</taxon>
        <taxon>Viridiplantae</taxon>
        <taxon>Streptophyta</taxon>
        <taxon>Embryophyta</taxon>
        <taxon>Tracheophyta</taxon>
        <taxon>Spermatophyta</taxon>
        <taxon>Magnoliopsida</taxon>
        <taxon>eudicotyledons</taxon>
        <taxon>Gunneridae</taxon>
        <taxon>Pentapetalae</taxon>
        <taxon>asterids</taxon>
        <taxon>lamiids</taxon>
        <taxon>Lamiales</taxon>
        <taxon>Orobanchaceae</taxon>
        <taxon>Orobanchaceae incertae sedis</taxon>
        <taxon>Phtheirospermum</taxon>
    </lineage>
</organism>
<keyword evidence="4" id="KW-0378">Hydrolase</keyword>
<dbReference type="Pfam" id="PF00082">
    <property type="entry name" value="Peptidase_S8"/>
    <property type="match status" value="1"/>
</dbReference>
<dbReference type="PROSITE" id="PS51892">
    <property type="entry name" value="SUBTILASE"/>
    <property type="match status" value="1"/>
</dbReference>
<dbReference type="CDD" id="cd04852">
    <property type="entry name" value="Peptidases_S8_3"/>
    <property type="match status" value="1"/>
</dbReference>
<keyword evidence="6" id="KW-0325">Glycoprotein</keyword>
<dbReference type="InterPro" id="IPR036852">
    <property type="entry name" value="Peptidase_S8/S53_dom_sf"/>
</dbReference>
<dbReference type="InterPro" id="IPR022398">
    <property type="entry name" value="Peptidase_S8_His-AS"/>
</dbReference>
<dbReference type="CDD" id="cd02120">
    <property type="entry name" value="PA_subtilisin_like"/>
    <property type="match status" value="1"/>
</dbReference>
<dbReference type="InterPro" id="IPR015500">
    <property type="entry name" value="Peptidase_S8_subtilisin-rel"/>
</dbReference>
<evidence type="ECO:0000256" key="7">
    <source>
        <dbReference type="PROSITE-ProRule" id="PRU01240"/>
    </source>
</evidence>
<dbReference type="InterPro" id="IPR023827">
    <property type="entry name" value="Peptidase_S8_Asp-AS"/>
</dbReference>
<keyword evidence="5" id="KW-0720">Serine protease</keyword>
<evidence type="ECO:0000313" key="12">
    <source>
        <dbReference type="Proteomes" id="UP000653305"/>
    </source>
</evidence>
<dbReference type="EMBL" id="BMAC01000500">
    <property type="protein sequence ID" value="GFP97717.1"/>
    <property type="molecule type" value="Genomic_DNA"/>
</dbReference>
<dbReference type="PANTHER" id="PTHR10795">
    <property type="entry name" value="PROPROTEIN CONVERTASE SUBTILISIN/KEXIN"/>
    <property type="match status" value="1"/>
</dbReference>
<dbReference type="InterPro" id="IPR034197">
    <property type="entry name" value="Peptidases_S8_3"/>
</dbReference>
<dbReference type="Gene3D" id="3.30.70.80">
    <property type="entry name" value="Peptidase S8 propeptide/proteinase inhibitor I9"/>
    <property type="match status" value="1"/>
</dbReference>
<dbReference type="Proteomes" id="UP000653305">
    <property type="component" value="Unassembled WGS sequence"/>
</dbReference>
<comment type="caution">
    <text evidence="7">Lacks conserved residue(s) required for the propagation of feature annotation.</text>
</comment>
<sequence>MGAPRKDHAQLMSLLMKRKEYSVVYTYSNGFSGFAAHLSKEEAKSIAQRPEVVSVFRDHVLQLHTTRSWDFLKSQNAHLKFDTNPTSSHSVSWSTGADTIIGILDTGIWPEHPSFSDKNMGPIPSRWKGKCVPGGNSTYSFKCNKKLIGARYYDNPEAPGYIGSARDEEGHGTHVASTAAGIPIWGASYKGLAKGIARGGSPGSRIAVYRVCGSDGCAGSAILKAYDDAIADGVDVISVSLGGVHRDFLTDTVAIGAFHAVEKGITVVCSAGNGGPSPGTVENFVPWIISVGATTIDRDFEADIVLGGNRVIKGGGINFSGLNKSAVYQLVDGRSASSSQTNVADARCSNCVPGSLDDAKVRGKIVLCDYKDAHKLLEKIDTLKKQGAIGMILIHNLLRTFAYDYGTSPVVGVTEEDGNQIRSYINSTTNPLATILPTEVKLN</sequence>
<evidence type="ECO:0000259" key="10">
    <source>
        <dbReference type="Pfam" id="PF05922"/>
    </source>
</evidence>
<reference evidence="11" key="1">
    <citation type="submission" date="2020-07" db="EMBL/GenBank/DDBJ databases">
        <title>Ethylene signaling mediates host invasion by parasitic plants.</title>
        <authorList>
            <person name="Yoshida S."/>
        </authorList>
    </citation>
    <scope>NUCLEOTIDE SEQUENCE</scope>
    <source>
        <strain evidence="11">Okayama</strain>
    </source>
</reference>
<dbReference type="InterPro" id="IPR037045">
    <property type="entry name" value="S8pro/Inhibitor_I9_sf"/>
</dbReference>
<dbReference type="InterPro" id="IPR010259">
    <property type="entry name" value="S8pro/Inhibitor_I9"/>
</dbReference>
<dbReference type="PROSITE" id="PS00136">
    <property type="entry name" value="SUBTILASE_ASP"/>
    <property type="match status" value="1"/>
</dbReference>
<evidence type="ECO:0000256" key="5">
    <source>
        <dbReference type="ARBA" id="ARBA00022825"/>
    </source>
</evidence>
<proteinExistence type="inferred from homology"/>